<evidence type="ECO:0000313" key="1">
    <source>
        <dbReference type="EMBL" id="KAF5787738.1"/>
    </source>
</evidence>
<dbReference type="PANTHER" id="PTHR48462">
    <property type="entry name" value="PROTEIN, PUTATIVE-RELATED"/>
    <property type="match status" value="1"/>
</dbReference>
<dbReference type="AlphaFoldDB" id="A0A9K3I000"/>
<dbReference type="EMBL" id="MNCJ02000325">
    <property type="protein sequence ID" value="KAF5787738.1"/>
    <property type="molecule type" value="Genomic_DNA"/>
</dbReference>
<reference evidence="1" key="2">
    <citation type="submission" date="2020-06" db="EMBL/GenBank/DDBJ databases">
        <title>Helianthus annuus Genome sequencing and assembly Release 2.</title>
        <authorList>
            <person name="Gouzy J."/>
            <person name="Langlade N."/>
            <person name="Munos S."/>
        </authorList>
    </citation>
    <scope>NUCLEOTIDE SEQUENCE</scope>
    <source>
        <tissue evidence="1">Leaves</tissue>
    </source>
</reference>
<protein>
    <submittedName>
        <fullName evidence="1">Uncharacterized protein</fullName>
    </submittedName>
</protein>
<organism evidence="1 2">
    <name type="scientific">Helianthus annuus</name>
    <name type="common">Common sunflower</name>
    <dbReference type="NCBI Taxonomy" id="4232"/>
    <lineage>
        <taxon>Eukaryota</taxon>
        <taxon>Viridiplantae</taxon>
        <taxon>Streptophyta</taxon>
        <taxon>Embryophyta</taxon>
        <taxon>Tracheophyta</taxon>
        <taxon>Spermatophyta</taxon>
        <taxon>Magnoliopsida</taxon>
        <taxon>eudicotyledons</taxon>
        <taxon>Gunneridae</taxon>
        <taxon>Pentapetalae</taxon>
        <taxon>asterids</taxon>
        <taxon>campanulids</taxon>
        <taxon>Asterales</taxon>
        <taxon>Asteraceae</taxon>
        <taxon>Asteroideae</taxon>
        <taxon>Heliantheae alliance</taxon>
        <taxon>Heliantheae</taxon>
        <taxon>Helianthus</taxon>
    </lineage>
</organism>
<dbReference type="Proteomes" id="UP000215914">
    <property type="component" value="Unassembled WGS sequence"/>
</dbReference>
<name>A0A9K3I000_HELAN</name>
<comment type="caution">
    <text evidence="1">The sequence shown here is derived from an EMBL/GenBank/DDBJ whole genome shotgun (WGS) entry which is preliminary data.</text>
</comment>
<accession>A0A9K3I000</accession>
<dbReference type="PANTHER" id="PTHR48462:SF1">
    <property type="entry name" value="PROTEIN, PUTATIVE-RELATED"/>
    <property type="match status" value="1"/>
</dbReference>
<sequence>MAFGISANASRWFGPPLSSRCWGLCFCGVQSSVLGTTRSYPSKQWGCRARRGLSAGTRTLNVSLPDFDIGGFSNKYTAPSKPQQTLANALFSKIAQSLGEISDLSSRQKAVWECLKGPHAQDFLTVIPIEGLGQCMSAIEYRAIVKYRLMIPMYPEDETCPICRKACMDKYGEHAVHCKELPGFKYRHDWVRDVLWDILRRSGISDKKEAPVNFLTDPMEGRSTLRPANMLVFGWARGKHACVDLTGVSPLAGLRENGFVAGQAVRKA</sequence>
<dbReference type="Gramene" id="mRNA:HanXRQr2_Chr10g0456241">
    <property type="protein sequence ID" value="CDS:HanXRQr2_Chr10g0456241.1"/>
    <property type="gene ID" value="HanXRQr2_Chr10g0456241"/>
</dbReference>
<keyword evidence="2" id="KW-1185">Reference proteome</keyword>
<reference evidence="1" key="1">
    <citation type="journal article" date="2017" name="Nature">
        <title>The sunflower genome provides insights into oil metabolism, flowering and Asterid evolution.</title>
        <authorList>
            <person name="Badouin H."/>
            <person name="Gouzy J."/>
            <person name="Grassa C.J."/>
            <person name="Murat F."/>
            <person name="Staton S.E."/>
            <person name="Cottret L."/>
            <person name="Lelandais-Briere C."/>
            <person name="Owens G.L."/>
            <person name="Carrere S."/>
            <person name="Mayjonade B."/>
            <person name="Legrand L."/>
            <person name="Gill N."/>
            <person name="Kane N.C."/>
            <person name="Bowers J.E."/>
            <person name="Hubner S."/>
            <person name="Bellec A."/>
            <person name="Berard A."/>
            <person name="Berges H."/>
            <person name="Blanchet N."/>
            <person name="Boniface M.C."/>
            <person name="Brunel D."/>
            <person name="Catrice O."/>
            <person name="Chaidir N."/>
            <person name="Claudel C."/>
            <person name="Donnadieu C."/>
            <person name="Faraut T."/>
            <person name="Fievet G."/>
            <person name="Helmstetter N."/>
            <person name="King M."/>
            <person name="Knapp S.J."/>
            <person name="Lai Z."/>
            <person name="Le Paslier M.C."/>
            <person name="Lippi Y."/>
            <person name="Lorenzon L."/>
            <person name="Mandel J.R."/>
            <person name="Marage G."/>
            <person name="Marchand G."/>
            <person name="Marquand E."/>
            <person name="Bret-Mestries E."/>
            <person name="Morien E."/>
            <person name="Nambeesan S."/>
            <person name="Nguyen T."/>
            <person name="Pegot-Espagnet P."/>
            <person name="Pouilly N."/>
            <person name="Raftis F."/>
            <person name="Sallet E."/>
            <person name="Schiex T."/>
            <person name="Thomas J."/>
            <person name="Vandecasteele C."/>
            <person name="Vares D."/>
            <person name="Vear F."/>
            <person name="Vautrin S."/>
            <person name="Crespi M."/>
            <person name="Mangin B."/>
            <person name="Burke J.M."/>
            <person name="Salse J."/>
            <person name="Munos S."/>
            <person name="Vincourt P."/>
            <person name="Rieseberg L.H."/>
            <person name="Langlade N.B."/>
        </authorList>
    </citation>
    <scope>NUCLEOTIDE SEQUENCE</scope>
    <source>
        <tissue evidence="1">Leaves</tissue>
    </source>
</reference>
<proteinExistence type="predicted"/>
<evidence type="ECO:0000313" key="2">
    <source>
        <dbReference type="Proteomes" id="UP000215914"/>
    </source>
</evidence>
<gene>
    <name evidence="1" type="ORF">HanXRQr2_Chr10g0456241</name>
</gene>